<keyword evidence="3" id="KW-1185">Reference proteome</keyword>
<name>A0A9X1L701_9PROT</name>
<evidence type="ECO:0000256" key="1">
    <source>
        <dbReference type="SAM" id="MobiDB-lite"/>
    </source>
</evidence>
<dbReference type="RefSeq" id="WP_226606046.1">
    <property type="nucleotide sequence ID" value="NZ_JAJAQI010000007.1"/>
</dbReference>
<accession>A0A9X1L701</accession>
<dbReference type="SUPFAM" id="SSF48613">
    <property type="entry name" value="Heme oxygenase-like"/>
    <property type="match status" value="1"/>
</dbReference>
<dbReference type="GO" id="GO:0006788">
    <property type="term" value="P:heme oxidation"/>
    <property type="evidence" value="ECO:0007669"/>
    <property type="project" value="InterPro"/>
</dbReference>
<proteinExistence type="predicted"/>
<dbReference type="CDD" id="cd19166">
    <property type="entry name" value="HemeO-bac"/>
    <property type="match status" value="1"/>
</dbReference>
<organism evidence="2 3">
    <name type="scientific">Roseicella aerolata</name>
    <dbReference type="NCBI Taxonomy" id="2883479"/>
    <lineage>
        <taxon>Bacteria</taxon>
        <taxon>Pseudomonadati</taxon>
        <taxon>Pseudomonadota</taxon>
        <taxon>Alphaproteobacteria</taxon>
        <taxon>Acetobacterales</taxon>
        <taxon>Roseomonadaceae</taxon>
        <taxon>Roseicella</taxon>
    </lineage>
</organism>
<evidence type="ECO:0000313" key="3">
    <source>
        <dbReference type="Proteomes" id="UP001139311"/>
    </source>
</evidence>
<dbReference type="AlphaFoldDB" id="A0A9X1L701"/>
<dbReference type="EMBL" id="JAJAQI010000007">
    <property type="protein sequence ID" value="MCB4821396.1"/>
    <property type="molecule type" value="Genomic_DNA"/>
</dbReference>
<comment type="caution">
    <text evidence="2">The sequence shown here is derived from an EMBL/GenBank/DDBJ whole genome shotgun (WGS) entry which is preliminary data.</text>
</comment>
<reference evidence="2" key="1">
    <citation type="submission" date="2021-10" db="EMBL/GenBank/DDBJ databases">
        <title>Roseicella aerolatum sp. nov., isolated from aerosols of e-waste dismantling site.</title>
        <authorList>
            <person name="Qin T."/>
        </authorList>
    </citation>
    <scope>NUCLEOTIDE SEQUENCE</scope>
    <source>
        <strain evidence="2">GB24</strain>
    </source>
</reference>
<feature type="compositionally biased region" description="Basic and acidic residues" evidence="1">
    <location>
        <begin position="1"/>
        <end position="12"/>
    </location>
</feature>
<dbReference type="Pfam" id="PF01126">
    <property type="entry name" value="Heme_oxygenase"/>
    <property type="match status" value="1"/>
</dbReference>
<evidence type="ECO:0000313" key="2">
    <source>
        <dbReference type="EMBL" id="MCB4821396.1"/>
    </source>
</evidence>
<sequence>MIARPDAARTEGPRGPVRHGAQGGGAEALSTRDALRQATEAIHARLHALPALQALAEGWISREGYVDLLRRKLGFHLAVEAALAAAPSLAPWGIALAERRRAPLIEADLAALGAAPVPLAAAPLPVLDTAARALGCLYVTEGSTLGGRQLARALDGLLPPGEAGRRFLLGHGPRHGAMWRDCCAALERCGAEPARRAEMLAAAAATFCAFEASFSRPGADRTAGVALPPAGG</sequence>
<dbReference type="Gene3D" id="1.20.910.10">
    <property type="entry name" value="Heme oxygenase-like"/>
    <property type="match status" value="1"/>
</dbReference>
<dbReference type="GO" id="GO:0004392">
    <property type="term" value="F:heme oxygenase (decyclizing) activity"/>
    <property type="evidence" value="ECO:0007669"/>
    <property type="project" value="InterPro"/>
</dbReference>
<protein>
    <submittedName>
        <fullName evidence="2">Biliverdin-producing heme oxygenase</fullName>
    </submittedName>
</protein>
<dbReference type="Proteomes" id="UP001139311">
    <property type="component" value="Unassembled WGS sequence"/>
</dbReference>
<feature type="region of interest" description="Disordered" evidence="1">
    <location>
        <begin position="1"/>
        <end position="30"/>
    </location>
</feature>
<gene>
    <name evidence="2" type="ORF">LHA35_06585</name>
</gene>
<dbReference type="InterPro" id="IPR016084">
    <property type="entry name" value="Haem_Oase-like_multi-hlx"/>
</dbReference>
<dbReference type="InterPro" id="IPR016053">
    <property type="entry name" value="Haem_Oase-like"/>
</dbReference>